<protein>
    <submittedName>
        <fullName evidence="1">Uncharacterized protein</fullName>
    </submittedName>
</protein>
<proteinExistence type="predicted"/>
<evidence type="ECO:0000313" key="2">
    <source>
        <dbReference type="Proteomes" id="UP000233786"/>
    </source>
</evidence>
<dbReference type="AlphaFoldDB" id="A0A2N3Y873"/>
<evidence type="ECO:0000313" key="1">
    <source>
        <dbReference type="EMBL" id="PKW19085.1"/>
    </source>
</evidence>
<gene>
    <name evidence="1" type="ORF">A8926_7231</name>
</gene>
<sequence length="87" mass="9655">MAGTARAAAETPPRWLVFFGEYQVSASNFEAQGGLIRSTTVFSAVYDDLSPARFVWIGLAVKMRPFDTSHLGRIFCLARQIPSEWGE</sequence>
<name>A0A2N3Y873_SACSN</name>
<keyword evidence="2" id="KW-1185">Reference proteome</keyword>
<reference evidence="1" key="1">
    <citation type="submission" date="2017-12" db="EMBL/GenBank/DDBJ databases">
        <title>Sequencing the genomes of 1000 Actinobacteria strains.</title>
        <authorList>
            <person name="Klenk H.-P."/>
        </authorList>
    </citation>
    <scope>NUCLEOTIDE SEQUENCE [LARGE SCALE GENOMIC DNA]</scope>
    <source>
        <strain evidence="1">DSM 44228</strain>
    </source>
</reference>
<organism evidence="1 2">
    <name type="scientific">Saccharopolyspora spinosa</name>
    <dbReference type="NCBI Taxonomy" id="60894"/>
    <lineage>
        <taxon>Bacteria</taxon>
        <taxon>Bacillati</taxon>
        <taxon>Actinomycetota</taxon>
        <taxon>Actinomycetes</taxon>
        <taxon>Pseudonocardiales</taxon>
        <taxon>Pseudonocardiaceae</taxon>
        <taxon>Saccharopolyspora</taxon>
    </lineage>
</organism>
<dbReference type="Proteomes" id="UP000233786">
    <property type="component" value="Unassembled WGS sequence"/>
</dbReference>
<accession>A0A2N3Y873</accession>
<dbReference type="EMBL" id="PJNB01000001">
    <property type="protein sequence ID" value="PKW19085.1"/>
    <property type="molecule type" value="Genomic_DNA"/>
</dbReference>
<comment type="caution">
    <text evidence="1">The sequence shown here is derived from an EMBL/GenBank/DDBJ whole genome shotgun (WGS) entry which is preliminary data.</text>
</comment>